<name>A0AAV2F8T4_9ROSI</name>
<dbReference type="InterPro" id="IPR013766">
    <property type="entry name" value="Thioredoxin_domain"/>
</dbReference>
<dbReference type="EMBL" id="OZ034819">
    <property type="protein sequence ID" value="CAL1394671.1"/>
    <property type="molecule type" value="Genomic_DNA"/>
</dbReference>
<dbReference type="PROSITE" id="PS00194">
    <property type="entry name" value="THIOREDOXIN_1"/>
    <property type="match status" value="1"/>
</dbReference>
<evidence type="ECO:0000259" key="3">
    <source>
        <dbReference type="Pfam" id="PF00085"/>
    </source>
</evidence>
<dbReference type="InterPro" id="IPR017937">
    <property type="entry name" value="Thioredoxin_CS"/>
</dbReference>
<reference evidence="4 5" key="1">
    <citation type="submission" date="2024-04" db="EMBL/GenBank/DDBJ databases">
        <authorList>
            <person name="Fracassetti M."/>
        </authorList>
    </citation>
    <scope>NUCLEOTIDE SEQUENCE [LARGE SCALE GENOMIC DNA]</scope>
</reference>
<feature type="domain" description="Thioredoxin" evidence="3">
    <location>
        <begin position="10"/>
        <end position="54"/>
    </location>
</feature>
<evidence type="ECO:0000313" key="4">
    <source>
        <dbReference type="EMBL" id="CAL1394671.1"/>
    </source>
</evidence>
<evidence type="ECO:0000256" key="2">
    <source>
        <dbReference type="ARBA" id="ARBA00038337"/>
    </source>
</evidence>
<dbReference type="Proteomes" id="UP001497516">
    <property type="component" value="Chromosome 6"/>
</dbReference>
<dbReference type="AlphaFoldDB" id="A0AAV2F8T4"/>
<evidence type="ECO:0000256" key="1">
    <source>
        <dbReference type="ARBA" id="ARBA00023157"/>
    </source>
</evidence>
<dbReference type="Gene3D" id="3.40.30.10">
    <property type="entry name" value="Glutaredoxin"/>
    <property type="match status" value="1"/>
</dbReference>
<accession>A0AAV2F8T4</accession>
<keyword evidence="5" id="KW-1185">Reference proteome</keyword>
<sequence length="71" mass="8234">MDLALFFFSSHVVVVDFTASWCGPCRFISPFLGELAKRLPPITFLKVDVDELQDRLLLRTGKWRQCQHSCF</sequence>
<keyword evidence="1" id="KW-1015">Disulfide bond</keyword>
<dbReference type="CDD" id="cd02947">
    <property type="entry name" value="TRX_family"/>
    <property type="match status" value="1"/>
</dbReference>
<proteinExistence type="inferred from homology"/>
<protein>
    <recommendedName>
        <fullName evidence="3">Thioredoxin domain-containing protein</fullName>
    </recommendedName>
</protein>
<organism evidence="4 5">
    <name type="scientific">Linum trigynum</name>
    <dbReference type="NCBI Taxonomy" id="586398"/>
    <lineage>
        <taxon>Eukaryota</taxon>
        <taxon>Viridiplantae</taxon>
        <taxon>Streptophyta</taxon>
        <taxon>Embryophyta</taxon>
        <taxon>Tracheophyta</taxon>
        <taxon>Spermatophyta</taxon>
        <taxon>Magnoliopsida</taxon>
        <taxon>eudicotyledons</taxon>
        <taxon>Gunneridae</taxon>
        <taxon>Pentapetalae</taxon>
        <taxon>rosids</taxon>
        <taxon>fabids</taxon>
        <taxon>Malpighiales</taxon>
        <taxon>Linaceae</taxon>
        <taxon>Linum</taxon>
    </lineage>
</organism>
<gene>
    <name evidence="4" type="ORF">LTRI10_LOCUS35157</name>
</gene>
<dbReference type="InterPro" id="IPR036249">
    <property type="entry name" value="Thioredoxin-like_sf"/>
</dbReference>
<comment type="similarity">
    <text evidence="2">Belongs to the thioredoxin family. Plant F-type subfamily.</text>
</comment>
<evidence type="ECO:0000313" key="5">
    <source>
        <dbReference type="Proteomes" id="UP001497516"/>
    </source>
</evidence>
<dbReference type="SUPFAM" id="SSF52833">
    <property type="entry name" value="Thioredoxin-like"/>
    <property type="match status" value="1"/>
</dbReference>
<dbReference type="PANTHER" id="PTHR46115">
    <property type="entry name" value="THIOREDOXIN-LIKE PROTEIN 1"/>
    <property type="match status" value="1"/>
</dbReference>
<dbReference type="Pfam" id="PF00085">
    <property type="entry name" value="Thioredoxin"/>
    <property type="match status" value="1"/>
</dbReference>